<name>X1KCN6_9ZZZZ</name>
<accession>X1KCN6</accession>
<dbReference type="AlphaFoldDB" id="X1KCN6"/>
<dbReference type="InterPro" id="IPR008979">
    <property type="entry name" value="Galactose-bd-like_sf"/>
</dbReference>
<dbReference type="EMBL" id="BARV01011183">
    <property type="protein sequence ID" value="GAI04797.1"/>
    <property type="molecule type" value="Genomic_DNA"/>
</dbReference>
<comment type="caution">
    <text evidence="1">The sequence shown here is derived from an EMBL/GenBank/DDBJ whole genome shotgun (WGS) entry which is preliminary data.</text>
</comment>
<reference evidence="1" key="1">
    <citation type="journal article" date="2014" name="Front. Microbiol.">
        <title>High frequency of phylogenetically diverse reductive dehalogenase-homologous genes in deep subseafloor sedimentary metagenomes.</title>
        <authorList>
            <person name="Kawai M."/>
            <person name="Futagami T."/>
            <person name="Toyoda A."/>
            <person name="Takaki Y."/>
            <person name="Nishi S."/>
            <person name="Hori S."/>
            <person name="Arai W."/>
            <person name="Tsubouchi T."/>
            <person name="Morono Y."/>
            <person name="Uchiyama I."/>
            <person name="Ito T."/>
            <person name="Fujiyama A."/>
            <person name="Inagaki F."/>
            <person name="Takami H."/>
        </authorList>
    </citation>
    <scope>NUCLEOTIDE SEQUENCE</scope>
    <source>
        <strain evidence="1">Expedition CK06-06</strain>
    </source>
</reference>
<proteinExistence type="predicted"/>
<protein>
    <recommendedName>
        <fullName evidence="2">F5/8 type C domain-containing protein</fullName>
    </recommendedName>
</protein>
<organism evidence="1">
    <name type="scientific">marine sediment metagenome</name>
    <dbReference type="NCBI Taxonomy" id="412755"/>
    <lineage>
        <taxon>unclassified sequences</taxon>
        <taxon>metagenomes</taxon>
        <taxon>ecological metagenomes</taxon>
    </lineage>
</organism>
<evidence type="ECO:0008006" key="2">
    <source>
        <dbReference type="Google" id="ProtNLM"/>
    </source>
</evidence>
<feature type="non-terminal residue" evidence="1">
    <location>
        <position position="75"/>
    </location>
</feature>
<dbReference type="Gene3D" id="2.60.120.260">
    <property type="entry name" value="Galactose-binding domain-like"/>
    <property type="match status" value="1"/>
</dbReference>
<gene>
    <name evidence="1" type="ORF">S06H3_21323</name>
</gene>
<evidence type="ECO:0000313" key="1">
    <source>
        <dbReference type="EMBL" id="GAI04797.1"/>
    </source>
</evidence>
<dbReference type="SUPFAM" id="SSF49785">
    <property type="entry name" value="Galactose-binding domain-like"/>
    <property type="match status" value="1"/>
</dbReference>
<sequence length="75" mass="7968">MYIGLGCKDVSVEYSVNGTDYTTLGTTHEFARAPGAPDYAHNTTVDFSGAAASYVRLTANSNWGGILNQYGLSEV</sequence>